<reference evidence="1" key="1">
    <citation type="submission" date="2022-09" db="EMBL/GenBank/DDBJ databases">
        <title>Genome analysis and characterization of larvicidal activity of Brevibacillus strains.</title>
        <authorList>
            <person name="Patrusheva E.V."/>
            <person name="Izotova A.O."/>
            <person name="Toshchakov S.V."/>
            <person name="Sineoky S.P."/>
        </authorList>
    </citation>
    <scope>NUCLEOTIDE SEQUENCE</scope>
    <source>
        <strain evidence="1">VKPM_B-13247</strain>
    </source>
</reference>
<organism evidence="1 2">
    <name type="scientific">Brevibacillus laterosporus</name>
    <name type="common">Bacillus laterosporus</name>
    <dbReference type="NCBI Taxonomy" id="1465"/>
    <lineage>
        <taxon>Bacteria</taxon>
        <taxon>Bacillati</taxon>
        <taxon>Bacillota</taxon>
        <taxon>Bacilli</taxon>
        <taxon>Bacillales</taxon>
        <taxon>Paenibacillaceae</taxon>
        <taxon>Brevibacillus</taxon>
    </lineage>
</organism>
<accession>A0AAP3GD14</accession>
<comment type="caution">
    <text evidence="1">The sequence shown here is derived from an EMBL/GenBank/DDBJ whole genome shotgun (WGS) entry which is preliminary data.</text>
</comment>
<dbReference type="RefSeq" id="WP_258434503.1">
    <property type="nucleotide sequence ID" value="NZ_JANSGW010000036.1"/>
</dbReference>
<dbReference type="Gene3D" id="1.10.260.40">
    <property type="entry name" value="lambda repressor-like DNA-binding domains"/>
    <property type="match status" value="1"/>
</dbReference>
<dbReference type="GO" id="GO:0003677">
    <property type="term" value="F:DNA binding"/>
    <property type="evidence" value="ECO:0007669"/>
    <property type="project" value="InterPro"/>
</dbReference>
<dbReference type="InterPro" id="IPR010982">
    <property type="entry name" value="Lambda_DNA-bd_dom_sf"/>
</dbReference>
<protein>
    <submittedName>
        <fullName evidence="1">Uncharacterized protein</fullName>
    </submittedName>
</protein>
<evidence type="ECO:0000313" key="1">
    <source>
        <dbReference type="EMBL" id="MCZ0809430.1"/>
    </source>
</evidence>
<name>A0AAP3GD14_BRELA</name>
<dbReference type="EMBL" id="JAPTNE010000036">
    <property type="protein sequence ID" value="MCZ0809430.1"/>
    <property type="molecule type" value="Genomic_DNA"/>
</dbReference>
<evidence type="ECO:0000313" key="2">
    <source>
        <dbReference type="Proteomes" id="UP001077662"/>
    </source>
</evidence>
<dbReference type="AlphaFoldDB" id="A0AAP3GD14"/>
<sequence length="66" mass="7849">MRENTLKESIDIMKAEAKIKTYKELAEMIDINEVTFRQRLNRDNIRFADVVALIDSLGYEILFRKK</sequence>
<gene>
    <name evidence="1" type="ORF">O0554_21430</name>
</gene>
<proteinExistence type="predicted"/>
<dbReference type="Proteomes" id="UP001077662">
    <property type="component" value="Unassembled WGS sequence"/>
</dbReference>